<comment type="caution">
    <text evidence="3">The sequence shown here is derived from an EMBL/GenBank/DDBJ whole genome shotgun (WGS) entry which is preliminary data.</text>
</comment>
<evidence type="ECO:0000259" key="2">
    <source>
        <dbReference type="Pfam" id="PF01764"/>
    </source>
</evidence>
<dbReference type="GO" id="GO:0006629">
    <property type="term" value="P:lipid metabolic process"/>
    <property type="evidence" value="ECO:0007669"/>
    <property type="project" value="InterPro"/>
</dbReference>
<dbReference type="Proteomes" id="UP000734854">
    <property type="component" value="Unassembled WGS sequence"/>
</dbReference>
<dbReference type="InterPro" id="IPR002921">
    <property type="entry name" value="Fungal_lipase-type"/>
</dbReference>
<evidence type="ECO:0000256" key="1">
    <source>
        <dbReference type="SAM" id="Phobius"/>
    </source>
</evidence>
<proteinExistence type="predicted"/>
<keyword evidence="1" id="KW-0812">Transmembrane</keyword>
<keyword evidence="1" id="KW-0472">Membrane</keyword>
<organism evidence="3 4">
    <name type="scientific">Zingiber officinale</name>
    <name type="common">Ginger</name>
    <name type="synonym">Amomum zingiber</name>
    <dbReference type="NCBI Taxonomy" id="94328"/>
    <lineage>
        <taxon>Eukaryota</taxon>
        <taxon>Viridiplantae</taxon>
        <taxon>Streptophyta</taxon>
        <taxon>Embryophyta</taxon>
        <taxon>Tracheophyta</taxon>
        <taxon>Spermatophyta</taxon>
        <taxon>Magnoliopsida</taxon>
        <taxon>Liliopsida</taxon>
        <taxon>Zingiberales</taxon>
        <taxon>Zingiberaceae</taxon>
        <taxon>Zingiber</taxon>
    </lineage>
</organism>
<reference evidence="3 4" key="1">
    <citation type="submission" date="2020-08" db="EMBL/GenBank/DDBJ databases">
        <title>Plant Genome Project.</title>
        <authorList>
            <person name="Zhang R.-G."/>
        </authorList>
    </citation>
    <scope>NUCLEOTIDE SEQUENCE [LARGE SCALE GENOMIC DNA]</scope>
    <source>
        <tissue evidence="3">Rhizome</tissue>
    </source>
</reference>
<dbReference type="InterPro" id="IPR044819">
    <property type="entry name" value="OBL-like"/>
</dbReference>
<evidence type="ECO:0000313" key="4">
    <source>
        <dbReference type="Proteomes" id="UP000734854"/>
    </source>
</evidence>
<protein>
    <recommendedName>
        <fullName evidence="2">Fungal lipase-type domain-containing protein</fullName>
    </recommendedName>
</protein>
<sequence>MDSNSDHPKYMSLRPDQGGVLDLFRILYSPNLSENRFFDRSAGVEIVERWWRRRLVLVFTLLLQIMLLTFRKPLAWLGDRIELLLNFVAQYPGFAPLLINFIKGKRILPERNSSKYRSAVWFLDPRDKLDSSIEPGDAKYHAALSSMASKLAYENESSIKSVVTDDWNMEFLGFYDCWNDYQRQFSTQAFMLADRADDPELIVVAFRGTNPFEAMDWYTDFDVSWHELPDAGKVHEGFLKGLGLQRSPRALPKEAEGGETKPYAYYAIRDELRRLLRRNAKAKFLVTGHSLGGALAVLFPAVLAHHGEEELLRRLEGVYTFGQPRVGDEVFGEFAGRHLEGRYFRYVYSNDIVPRVPFDDSALLFKHFGACFYFDSLYRGKLMEEEPNKNYFSLWELLPRYMNAVWELVRSFLMGRLKGAEYEEGWLLRFVRLCGILLPGVSSHLPGNYVNCVRLASN</sequence>
<keyword evidence="1" id="KW-1133">Transmembrane helix</keyword>
<dbReference type="CDD" id="cd00519">
    <property type="entry name" value="Lipase_3"/>
    <property type="match status" value="1"/>
</dbReference>
<dbReference type="PANTHER" id="PTHR46086">
    <property type="entry name" value="ALPHA/BETA-HYDROLASES SUPERFAMILY PROTEIN"/>
    <property type="match status" value="1"/>
</dbReference>
<dbReference type="AlphaFoldDB" id="A0A8J5KXT4"/>
<dbReference type="Pfam" id="PF01764">
    <property type="entry name" value="Lipase_3"/>
    <property type="match status" value="1"/>
</dbReference>
<accession>A0A8J5KXT4</accession>
<dbReference type="GO" id="GO:0004806">
    <property type="term" value="F:triacylglycerol lipase activity"/>
    <property type="evidence" value="ECO:0007669"/>
    <property type="project" value="InterPro"/>
</dbReference>
<dbReference type="EMBL" id="JACMSC010000012">
    <property type="protein sequence ID" value="KAG6494590.1"/>
    <property type="molecule type" value="Genomic_DNA"/>
</dbReference>
<feature type="transmembrane region" description="Helical" evidence="1">
    <location>
        <begin position="55"/>
        <end position="71"/>
    </location>
</feature>
<keyword evidence="4" id="KW-1185">Reference proteome</keyword>
<gene>
    <name evidence="3" type="ORF">ZIOFF_042350</name>
</gene>
<name>A0A8J5KXT4_ZINOF</name>
<dbReference type="PANTHER" id="PTHR46086:SF4">
    <property type="entry name" value="ALPHA_BETA-HYDROLASES SUPERFAMILY PROTEIN"/>
    <property type="match status" value="1"/>
</dbReference>
<feature type="domain" description="Fungal lipase-type" evidence="2">
    <location>
        <begin position="203"/>
        <end position="359"/>
    </location>
</feature>
<dbReference type="OrthoDB" id="438440at2759"/>
<evidence type="ECO:0000313" key="3">
    <source>
        <dbReference type="EMBL" id="KAG6494590.1"/>
    </source>
</evidence>